<dbReference type="Gene3D" id="3.90.550.10">
    <property type="entry name" value="Spore Coat Polysaccharide Biosynthesis Protein SpsA, Chain A"/>
    <property type="match status" value="1"/>
</dbReference>
<protein>
    <recommendedName>
        <fullName evidence="2">Glycosyltransferase 2-like domain-containing protein</fullName>
    </recommendedName>
</protein>
<evidence type="ECO:0000256" key="1">
    <source>
        <dbReference type="ARBA" id="ARBA00006739"/>
    </source>
</evidence>
<evidence type="ECO:0000313" key="3">
    <source>
        <dbReference type="EMBL" id="GAA0377960.1"/>
    </source>
</evidence>
<organism evidence="3 4">
    <name type="scientific">Paenibacillus motobuensis</name>
    <dbReference type="NCBI Taxonomy" id="295324"/>
    <lineage>
        <taxon>Bacteria</taxon>
        <taxon>Bacillati</taxon>
        <taxon>Bacillota</taxon>
        <taxon>Bacilli</taxon>
        <taxon>Bacillales</taxon>
        <taxon>Paenibacillaceae</taxon>
        <taxon>Paenibacillus</taxon>
    </lineage>
</organism>
<evidence type="ECO:0000313" key="4">
    <source>
        <dbReference type="Proteomes" id="UP001500340"/>
    </source>
</evidence>
<dbReference type="RefSeq" id="WP_343857427.1">
    <property type="nucleotide sequence ID" value="NZ_BAAACX010000005.1"/>
</dbReference>
<proteinExistence type="inferred from homology"/>
<name>A0ABN0XZK8_9BACL</name>
<dbReference type="PANTHER" id="PTHR22916">
    <property type="entry name" value="GLYCOSYLTRANSFERASE"/>
    <property type="match status" value="1"/>
</dbReference>
<dbReference type="InterPro" id="IPR029044">
    <property type="entry name" value="Nucleotide-diphossugar_trans"/>
</dbReference>
<dbReference type="Proteomes" id="UP001500340">
    <property type="component" value="Unassembled WGS sequence"/>
</dbReference>
<dbReference type="Pfam" id="PF00535">
    <property type="entry name" value="Glycos_transf_2"/>
    <property type="match status" value="1"/>
</dbReference>
<comment type="caution">
    <text evidence="3">The sequence shown here is derived from an EMBL/GenBank/DDBJ whole genome shotgun (WGS) entry which is preliminary data.</text>
</comment>
<dbReference type="EMBL" id="BAAACX010000005">
    <property type="protein sequence ID" value="GAA0377960.1"/>
    <property type="molecule type" value="Genomic_DNA"/>
</dbReference>
<comment type="similarity">
    <text evidence="1">Belongs to the glycosyltransferase 2 family.</text>
</comment>
<keyword evidence="4" id="KW-1185">Reference proteome</keyword>
<dbReference type="SUPFAM" id="SSF53448">
    <property type="entry name" value="Nucleotide-diphospho-sugar transferases"/>
    <property type="match status" value="1"/>
</dbReference>
<feature type="domain" description="Glycosyltransferase 2-like" evidence="2">
    <location>
        <begin position="5"/>
        <end position="136"/>
    </location>
</feature>
<dbReference type="SUPFAM" id="SSF48452">
    <property type="entry name" value="TPR-like"/>
    <property type="match status" value="1"/>
</dbReference>
<accession>A0ABN0XZK8</accession>
<dbReference type="PANTHER" id="PTHR22916:SF3">
    <property type="entry name" value="UDP-GLCNAC:BETAGAL BETA-1,3-N-ACETYLGLUCOSAMINYLTRANSFERASE-LIKE PROTEIN 1"/>
    <property type="match status" value="1"/>
</dbReference>
<reference evidence="3 4" key="1">
    <citation type="journal article" date="2019" name="Int. J. Syst. Evol. Microbiol.">
        <title>The Global Catalogue of Microorganisms (GCM) 10K type strain sequencing project: providing services to taxonomists for standard genome sequencing and annotation.</title>
        <authorList>
            <consortium name="The Broad Institute Genomics Platform"/>
            <consortium name="The Broad Institute Genome Sequencing Center for Infectious Disease"/>
            <person name="Wu L."/>
            <person name="Ma J."/>
        </authorList>
    </citation>
    <scope>NUCLEOTIDE SEQUENCE [LARGE SCALE GENOMIC DNA]</scope>
    <source>
        <strain evidence="3 4">JCM 12774</strain>
    </source>
</reference>
<dbReference type="InterPro" id="IPR001173">
    <property type="entry name" value="Glyco_trans_2-like"/>
</dbReference>
<sequence length="379" mass="43456">MPKVSVIMPAYNCEEYITAAIESVLNQTFQDFEFVIVDDCSNDATPDIIRSFSEKYPDKITFIRHKVNLGAAAARNTAIQNSRSNILMLADADDIQHINRMEVLYREFIENDVDMIFNDCRMIDRNGRSLSRNKGYPCELSNANVVLHLLKRNHLWIGLSMLRRQKDLVFDTSLPNAEDFELFLRLCLKGYKFKVVNQSLTSYRVHENNISSNGYISNQSVKTILSRLDLQKLYVELAQRHGEFEASVAVAAAYAWREEPGKVVELLEGKPFSLEGYFALAISYFKLGELLESLRVFCLLYEHTSNAAVLNNLSVIGFMIDSNYEQAKGLLIEALSIQPEYQDAVKNLEHLERGEINKLKLTERPLREQVVHSKHYKLV</sequence>
<dbReference type="InterPro" id="IPR011990">
    <property type="entry name" value="TPR-like_helical_dom_sf"/>
</dbReference>
<gene>
    <name evidence="3" type="ORF">GCM10008933_06520</name>
</gene>
<evidence type="ECO:0000259" key="2">
    <source>
        <dbReference type="Pfam" id="PF00535"/>
    </source>
</evidence>